<protein>
    <recommendedName>
        <fullName evidence="1">Hfq-related domain-containing protein</fullName>
    </recommendedName>
</protein>
<name>A2C9T9_PROM3</name>
<evidence type="ECO:0000259" key="1">
    <source>
        <dbReference type="Pfam" id="PF21979"/>
    </source>
</evidence>
<dbReference type="InterPro" id="IPR053840">
    <property type="entry name" value="Hfq_1"/>
</dbReference>
<dbReference type="InterPro" id="IPR010920">
    <property type="entry name" value="LSM_dom_sf"/>
</dbReference>
<evidence type="ECO:0000313" key="3">
    <source>
        <dbReference type="Proteomes" id="UP000002274"/>
    </source>
</evidence>
<reference evidence="2 3" key="1">
    <citation type="journal article" date="2007" name="PLoS Genet.">
        <title>Patterns and implications of gene gain and loss in the evolution of Prochlorococcus.</title>
        <authorList>
            <person name="Kettler G.C."/>
            <person name="Martiny A.C."/>
            <person name="Huang K."/>
            <person name="Zucker J."/>
            <person name="Coleman M.L."/>
            <person name="Rodrigue S."/>
            <person name="Chen F."/>
            <person name="Lapidus A."/>
            <person name="Ferriera S."/>
            <person name="Johnson J."/>
            <person name="Steglich C."/>
            <person name="Church G.M."/>
            <person name="Richardson P."/>
            <person name="Chisholm S.W."/>
        </authorList>
    </citation>
    <scope>NUCLEOTIDE SEQUENCE [LARGE SCALE GENOMIC DNA]</scope>
    <source>
        <strain evidence="2 3">MIT 9303</strain>
    </source>
</reference>
<organism evidence="2 3">
    <name type="scientific">Prochlorococcus marinus (strain MIT 9303)</name>
    <dbReference type="NCBI Taxonomy" id="59922"/>
    <lineage>
        <taxon>Bacteria</taxon>
        <taxon>Bacillati</taxon>
        <taxon>Cyanobacteriota</taxon>
        <taxon>Cyanophyceae</taxon>
        <taxon>Synechococcales</taxon>
        <taxon>Prochlorococcaceae</taxon>
        <taxon>Prochlorococcus</taxon>
    </lineage>
</organism>
<proteinExistence type="predicted"/>
<dbReference type="HOGENOM" id="CLU_185801_1_0_3"/>
<dbReference type="STRING" id="59922.P9303_15051"/>
<gene>
    <name evidence="2" type="ordered locus">P9303_15051</name>
</gene>
<dbReference type="KEGG" id="pmf:P9303_15051"/>
<feature type="domain" description="Hfq-related" evidence="1">
    <location>
        <begin position="10"/>
        <end position="71"/>
    </location>
</feature>
<dbReference type="RefSeq" id="WP_011826142.1">
    <property type="nucleotide sequence ID" value="NC_008820.1"/>
</dbReference>
<evidence type="ECO:0000313" key="2">
    <source>
        <dbReference type="EMBL" id="ABM78249.1"/>
    </source>
</evidence>
<dbReference type="EMBL" id="CP000554">
    <property type="protein sequence ID" value="ABM78249.1"/>
    <property type="molecule type" value="Genomic_DNA"/>
</dbReference>
<dbReference type="Pfam" id="PF21979">
    <property type="entry name" value="Hfq_1"/>
    <property type="match status" value="1"/>
</dbReference>
<dbReference type="NCBIfam" id="NF047718">
    <property type="entry name" value="Hfq_rel_Cyano"/>
    <property type="match status" value="1"/>
</dbReference>
<dbReference type="Proteomes" id="UP000002274">
    <property type="component" value="Chromosome"/>
</dbReference>
<sequence length="73" mass="8204">METPPLNPSLPGIRLIQGWVRDEIPLSLELADGLRLEGRLLWQDPEFLALERPGSSQPVLINRRAVLIIRPLG</sequence>
<dbReference type="BioCyc" id="PMAR59922:G1G80-1302-MONOMER"/>
<dbReference type="SUPFAM" id="SSF50182">
    <property type="entry name" value="Sm-like ribonucleoproteins"/>
    <property type="match status" value="1"/>
</dbReference>
<accession>A2C9T9</accession>
<dbReference type="Gene3D" id="2.30.30.100">
    <property type="match status" value="1"/>
</dbReference>
<dbReference type="AlphaFoldDB" id="A2C9T9"/>